<feature type="compositionally biased region" description="Basic residues" evidence="1">
    <location>
        <begin position="18"/>
        <end position="27"/>
    </location>
</feature>
<dbReference type="Proteomes" id="UP000003882">
    <property type="component" value="Unassembled WGS sequence"/>
</dbReference>
<organism evidence="2 3">
    <name type="scientific">Bifidobacterium catenulatum DSM 16992 = JCM 1194 = LMG 11043</name>
    <dbReference type="NCBI Taxonomy" id="566552"/>
    <lineage>
        <taxon>Bacteria</taxon>
        <taxon>Bacillati</taxon>
        <taxon>Actinomycetota</taxon>
        <taxon>Actinomycetes</taxon>
        <taxon>Bifidobacteriales</taxon>
        <taxon>Bifidobacteriaceae</taxon>
        <taxon>Bifidobacterium</taxon>
    </lineage>
</organism>
<dbReference type="EMBL" id="ABXY01000014">
    <property type="protein sequence ID" value="EEB21442.1"/>
    <property type="molecule type" value="Genomic_DNA"/>
</dbReference>
<proteinExistence type="predicted"/>
<evidence type="ECO:0000256" key="1">
    <source>
        <dbReference type="SAM" id="MobiDB-lite"/>
    </source>
</evidence>
<sequence length="44" mass="5150">MLENGNSILQSQEILSERKKHARRRQQIKLDISSKVTIQGNRNM</sequence>
<evidence type="ECO:0000313" key="3">
    <source>
        <dbReference type="Proteomes" id="UP000003882"/>
    </source>
</evidence>
<comment type="caution">
    <text evidence="2">The sequence shown here is derived from an EMBL/GenBank/DDBJ whole genome shotgun (WGS) entry which is preliminary data.</text>
</comment>
<dbReference type="eggNOG" id="ENOG5032MNW">
    <property type="taxonomic scope" value="Bacteria"/>
</dbReference>
<protein>
    <submittedName>
        <fullName evidence="2">Uncharacterized protein</fullName>
    </submittedName>
</protein>
<reference evidence="2 3" key="1">
    <citation type="submission" date="2008-10" db="EMBL/GenBank/DDBJ databases">
        <title>Draft genome sequence of Bifidobacterium catenulatum (DSM 16992).</title>
        <authorList>
            <person name="Sudarsanam P."/>
            <person name="Ley R."/>
            <person name="Guruge J."/>
            <person name="Turnbaugh P.J."/>
            <person name="Mahowald M."/>
            <person name="Liep D."/>
            <person name="Gordon J."/>
        </authorList>
    </citation>
    <scope>NUCLEOTIDE SEQUENCE [LARGE SCALE GENOMIC DNA]</scope>
    <source>
        <strain evidence="2 3">DSM 16992</strain>
    </source>
</reference>
<reference evidence="2 3" key="2">
    <citation type="submission" date="2008-10" db="EMBL/GenBank/DDBJ databases">
        <authorList>
            <person name="Fulton L."/>
            <person name="Clifton S."/>
            <person name="Fulton B."/>
            <person name="Xu J."/>
            <person name="Minx P."/>
            <person name="Pepin K.H."/>
            <person name="Johnson M."/>
            <person name="Bhonagiri V."/>
            <person name="Nash W.E."/>
            <person name="Mardis E.R."/>
            <person name="Wilson R.K."/>
        </authorList>
    </citation>
    <scope>NUCLEOTIDE SEQUENCE [LARGE SCALE GENOMIC DNA]</scope>
    <source>
        <strain evidence="2 3">DSM 16992</strain>
    </source>
</reference>
<dbReference type="AlphaFoldDB" id="B6XV94"/>
<feature type="compositionally biased region" description="Polar residues" evidence="1">
    <location>
        <begin position="1"/>
        <end position="14"/>
    </location>
</feature>
<accession>B6XV94</accession>
<feature type="region of interest" description="Disordered" evidence="1">
    <location>
        <begin position="1"/>
        <end position="28"/>
    </location>
</feature>
<gene>
    <name evidence="2" type="ORF">BIFCAT_01123</name>
</gene>
<evidence type="ECO:0000313" key="2">
    <source>
        <dbReference type="EMBL" id="EEB21442.1"/>
    </source>
</evidence>
<name>B6XV94_9BIFI</name>